<keyword evidence="2" id="KW-1185">Reference proteome</keyword>
<dbReference type="Proteomes" id="UP000323521">
    <property type="component" value="Chromosome"/>
</dbReference>
<gene>
    <name evidence="1" type="ORF">DCMF_04470</name>
</gene>
<accession>A0A3G1KNT7</accession>
<protein>
    <submittedName>
        <fullName evidence="1">Uncharacterized protein</fullName>
    </submittedName>
</protein>
<proteinExistence type="predicted"/>
<dbReference type="EMBL" id="CP017634">
    <property type="protein sequence ID" value="ATW24134.1"/>
    <property type="molecule type" value="Genomic_DNA"/>
</dbReference>
<organism evidence="1 2">
    <name type="scientific">Formimonas warabiya</name>
    <dbReference type="NCBI Taxonomy" id="1761012"/>
    <lineage>
        <taxon>Bacteria</taxon>
        <taxon>Bacillati</taxon>
        <taxon>Bacillota</taxon>
        <taxon>Clostridia</taxon>
        <taxon>Eubacteriales</taxon>
        <taxon>Peptococcaceae</taxon>
        <taxon>Candidatus Formimonas</taxon>
    </lineage>
</organism>
<dbReference type="KEGG" id="fwa:DCMF_04470"/>
<evidence type="ECO:0000313" key="2">
    <source>
        <dbReference type="Proteomes" id="UP000323521"/>
    </source>
</evidence>
<name>A0A3G1KNT7_FORW1</name>
<reference evidence="1 2" key="1">
    <citation type="submission" date="2016-10" db="EMBL/GenBank/DDBJ databases">
        <title>Complete Genome Sequence of Peptococcaceae strain DCMF.</title>
        <authorList>
            <person name="Edwards R.J."/>
            <person name="Holland S.I."/>
            <person name="Deshpande N.P."/>
            <person name="Wong Y.K."/>
            <person name="Ertan H."/>
            <person name="Manefield M."/>
            <person name="Russell T.L."/>
            <person name="Lee M.J."/>
        </authorList>
    </citation>
    <scope>NUCLEOTIDE SEQUENCE [LARGE SCALE GENOMIC DNA]</scope>
    <source>
        <strain evidence="1 2">DCMF</strain>
    </source>
</reference>
<dbReference type="AlphaFoldDB" id="A0A3G1KNT7"/>
<evidence type="ECO:0000313" key="1">
    <source>
        <dbReference type="EMBL" id="ATW24134.1"/>
    </source>
</evidence>
<dbReference type="RefSeq" id="WP_148133315.1">
    <property type="nucleotide sequence ID" value="NZ_CP017634.1"/>
</dbReference>
<sequence length="60" mass="6639">MTAILEMEMPITCCDCKLSWYESGDDGEVLICVPLLSDSEADLVEGTFLSRRPDCPLRAV</sequence>